<organism evidence="10 11">
    <name type="scientific">Hibiscus syriacus</name>
    <name type="common">Rose of Sharon</name>
    <dbReference type="NCBI Taxonomy" id="106335"/>
    <lineage>
        <taxon>Eukaryota</taxon>
        <taxon>Viridiplantae</taxon>
        <taxon>Streptophyta</taxon>
        <taxon>Embryophyta</taxon>
        <taxon>Tracheophyta</taxon>
        <taxon>Spermatophyta</taxon>
        <taxon>Magnoliopsida</taxon>
        <taxon>eudicotyledons</taxon>
        <taxon>Gunneridae</taxon>
        <taxon>Pentapetalae</taxon>
        <taxon>rosids</taxon>
        <taxon>malvids</taxon>
        <taxon>Malvales</taxon>
        <taxon>Malvaceae</taxon>
        <taxon>Malvoideae</taxon>
        <taxon>Hibiscus</taxon>
    </lineage>
</organism>
<feature type="domain" description="Expansin-like CBD" evidence="9">
    <location>
        <begin position="176"/>
        <end position="255"/>
    </location>
</feature>
<feature type="signal peptide" evidence="7">
    <location>
        <begin position="1"/>
        <end position="20"/>
    </location>
</feature>
<feature type="chain" id="PRO_5025713830" description="Expansin" evidence="7">
    <location>
        <begin position="21"/>
        <end position="258"/>
    </location>
</feature>
<evidence type="ECO:0000259" key="8">
    <source>
        <dbReference type="PROSITE" id="PS50842"/>
    </source>
</evidence>
<dbReference type="Proteomes" id="UP000436088">
    <property type="component" value="Unassembled WGS sequence"/>
</dbReference>
<dbReference type="FunFam" id="2.40.40.10:FF:000001">
    <property type="entry name" value="Expansin"/>
    <property type="match status" value="1"/>
</dbReference>
<evidence type="ECO:0000256" key="2">
    <source>
        <dbReference type="ARBA" id="ARBA00022512"/>
    </source>
</evidence>
<dbReference type="InterPro" id="IPR036749">
    <property type="entry name" value="Expansin_CBD_sf"/>
</dbReference>
<dbReference type="Pfam" id="PF01357">
    <property type="entry name" value="Expansin_C"/>
    <property type="match status" value="1"/>
</dbReference>
<dbReference type="InterPro" id="IPR007117">
    <property type="entry name" value="Expansin_CBD"/>
</dbReference>
<evidence type="ECO:0000259" key="9">
    <source>
        <dbReference type="PROSITE" id="PS50843"/>
    </source>
</evidence>
<dbReference type="PRINTS" id="PR01226">
    <property type="entry name" value="EXPANSIN"/>
</dbReference>
<dbReference type="InterPro" id="IPR007118">
    <property type="entry name" value="Expan_Lol_pI"/>
</dbReference>
<evidence type="ECO:0000256" key="5">
    <source>
        <dbReference type="ARBA" id="ARBA00023136"/>
    </source>
</evidence>
<keyword evidence="4 7" id="KW-0732">Signal</keyword>
<dbReference type="PROSITE" id="PS50842">
    <property type="entry name" value="EXPANSIN_EG45"/>
    <property type="match status" value="1"/>
</dbReference>
<accession>A0A6A2WLQ3</accession>
<dbReference type="Gene3D" id="2.40.40.10">
    <property type="entry name" value="RlpA-like domain"/>
    <property type="match status" value="1"/>
</dbReference>
<comment type="function">
    <text evidence="7">Causes loosening and extension of plant cell walls by disrupting non-covalent bonding between cellulose microfibrils and matrix glucans. No enzymatic activity has been found.</text>
</comment>
<evidence type="ECO:0000256" key="6">
    <source>
        <dbReference type="ARBA" id="ARBA00023316"/>
    </source>
</evidence>
<proteinExistence type="inferred from homology"/>
<keyword evidence="3 7" id="KW-0964">Secreted</keyword>
<dbReference type="Pfam" id="PF03330">
    <property type="entry name" value="DPBB_1"/>
    <property type="match status" value="1"/>
</dbReference>
<evidence type="ECO:0000256" key="3">
    <source>
        <dbReference type="ARBA" id="ARBA00022525"/>
    </source>
</evidence>
<evidence type="ECO:0000256" key="7">
    <source>
        <dbReference type="RuleBase" id="RU365023"/>
    </source>
</evidence>
<dbReference type="SUPFAM" id="SSF49590">
    <property type="entry name" value="PHL pollen allergen"/>
    <property type="match status" value="1"/>
</dbReference>
<dbReference type="PANTHER" id="PTHR31867">
    <property type="entry name" value="EXPANSIN-A15"/>
    <property type="match status" value="1"/>
</dbReference>
<dbReference type="Gene3D" id="2.60.40.760">
    <property type="entry name" value="Expansin, cellulose-binding-like domain"/>
    <property type="match status" value="1"/>
</dbReference>
<dbReference type="CDD" id="cd22274">
    <property type="entry name" value="DPBB_EXPA_N"/>
    <property type="match status" value="1"/>
</dbReference>
<keyword evidence="6 7" id="KW-0961">Cell wall biogenesis/degradation</keyword>
<dbReference type="FunFam" id="2.60.40.760:FF:000001">
    <property type="entry name" value="Expansin"/>
    <property type="match status" value="1"/>
</dbReference>
<dbReference type="InterPro" id="IPR007112">
    <property type="entry name" value="Expansin/allergen_DPBB_dom"/>
</dbReference>
<comment type="caution">
    <text evidence="10">The sequence shown here is derived from an EMBL/GenBank/DDBJ whole genome shotgun (WGS) entry which is preliminary data.</text>
</comment>
<dbReference type="SMART" id="SM00837">
    <property type="entry name" value="DPBB_1"/>
    <property type="match status" value="1"/>
</dbReference>
<comment type="similarity">
    <text evidence="1 7">Belongs to the expansin family. Expansin A subfamily.</text>
</comment>
<dbReference type="PRINTS" id="PR01225">
    <property type="entry name" value="EXPANSNFAMLY"/>
</dbReference>
<reference evidence="10" key="1">
    <citation type="submission" date="2019-09" db="EMBL/GenBank/DDBJ databases">
        <title>Draft genome information of white flower Hibiscus syriacus.</title>
        <authorList>
            <person name="Kim Y.-M."/>
        </authorList>
    </citation>
    <scope>NUCLEOTIDE SEQUENCE [LARGE SCALE GENOMIC DNA]</scope>
    <source>
        <strain evidence="10">YM2019G1</strain>
    </source>
</reference>
<dbReference type="GO" id="GO:0009653">
    <property type="term" value="P:anatomical structure morphogenesis"/>
    <property type="evidence" value="ECO:0007669"/>
    <property type="project" value="UniProtKB-ARBA"/>
</dbReference>
<dbReference type="EMBL" id="VEPZ02001734">
    <property type="protein sequence ID" value="KAE8660001.1"/>
    <property type="molecule type" value="Genomic_DNA"/>
</dbReference>
<feature type="domain" description="Expansin-like EG45" evidence="8">
    <location>
        <begin position="54"/>
        <end position="166"/>
    </location>
</feature>
<evidence type="ECO:0000256" key="1">
    <source>
        <dbReference type="ARBA" id="ARBA00005392"/>
    </source>
</evidence>
<gene>
    <name evidence="10" type="ORF">F3Y22_tig00116959pilonHSYRG00281</name>
</gene>
<dbReference type="InterPro" id="IPR002963">
    <property type="entry name" value="Expansin"/>
</dbReference>
<dbReference type="SUPFAM" id="SSF50685">
    <property type="entry name" value="Barwin-like endoglucanases"/>
    <property type="match status" value="1"/>
</dbReference>
<dbReference type="GO" id="GO:0009664">
    <property type="term" value="P:plant-type cell wall organization"/>
    <property type="evidence" value="ECO:0007669"/>
    <property type="project" value="InterPro"/>
</dbReference>
<dbReference type="InterPro" id="IPR009009">
    <property type="entry name" value="RlpA-like_DPBB"/>
</dbReference>
<evidence type="ECO:0000313" key="10">
    <source>
        <dbReference type="EMBL" id="KAE8660001.1"/>
    </source>
</evidence>
<keyword evidence="11" id="KW-1185">Reference proteome</keyword>
<dbReference type="AlphaFoldDB" id="A0A6A2WLQ3"/>
<protein>
    <recommendedName>
        <fullName evidence="7">Expansin</fullName>
    </recommendedName>
</protein>
<sequence length="258" mass="27555">MDFLGIFLVSSLAMLKTTHGLGGGWSNAHATFYGGGDASGTMVFSKLLFLYAVGGACGYGNLYGQGYGTNTAALSTALFNKGLTCGACFEMKCVSDNRWCLPGSIIVTATNFCPPNNALRNNAGGWCNPPLRHFDLSQPVFQHIAHYKAGIVPVVYRRVACKKSGGIRFTINGHSYFNLVLITNVGGAGDVVSVSIKGSKTGWQVMPRNWGQNWQSNAYMNGQALSFKVTTSDGRTVISDNVAPTNWAFGQTFTGGQF</sequence>
<evidence type="ECO:0000313" key="11">
    <source>
        <dbReference type="Proteomes" id="UP000436088"/>
    </source>
</evidence>
<dbReference type="GO" id="GO:0005576">
    <property type="term" value="C:extracellular region"/>
    <property type="evidence" value="ECO:0007669"/>
    <property type="project" value="InterPro"/>
</dbReference>
<keyword evidence="2 7" id="KW-0134">Cell wall</keyword>
<dbReference type="InterPro" id="IPR036908">
    <property type="entry name" value="RlpA-like_sf"/>
</dbReference>
<dbReference type="PROSITE" id="PS50843">
    <property type="entry name" value="EXPANSIN_CBD"/>
    <property type="match status" value="1"/>
</dbReference>
<dbReference type="GO" id="GO:0016020">
    <property type="term" value="C:membrane"/>
    <property type="evidence" value="ECO:0007669"/>
    <property type="project" value="UniProtKB-SubCell"/>
</dbReference>
<comment type="subcellular location">
    <subcellularLocation>
        <location evidence="7">Secreted</location>
        <location evidence="7">Cell wall</location>
    </subcellularLocation>
    <subcellularLocation>
        <location evidence="7">Membrane</location>
        <topology evidence="7">Peripheral membrane protein</topology>
    </subcellularLocation>
</comment>
<name>A0A6A2WLQ3_HIBSY</name>
<evidence type="ECO:0000256" key="4">
    <source>
        <dbReference type="ARBA" id="ARBA00022729"/>
    </source>
</evidence>
<keyword evidence="5" id="KW-0472">Membrane</keyword>